<keyword evidence="5" id="KW-1185">Reference proteome</keyword>
<dbReference type="InterPro" id="IPR001680">
    <property type="entry name" value="WD40_rpt"/>
</dbReference>
<dbReference type="PROSITE" id="PS50294">
    <property type="entry name" value="WD_REPEATS_REGION"/>
    <property type="match status" value="1"/>
</dbReference>
<proteinExistence type="predicted"/>
<organism evidence="4 5">
    <name type="scientific">Paragonimus westermani</name>
    <dbReference type="NCBI Taxonomy" id="34504"/>
    <lineage>
        <taxon>Eukaryota</taxon>
        <taxon>Metazoa</taxon>
        <taxon>Spiralia</taxon>
        <taxon>Lophotrochozoa</taxon>
        <taxon>Platyhelminthes</taxon>
        <taxon>Trematoda</taxon>
        <taxon>Digenea</taxon>
        <taxon>Plagiorchiida</taxon>
        <taxon>Troglotremata</taxon>
        <taxon>Troglotrematidae</taxon>
        <taxon>Paragonimus</taxon>
    </lineage>
</organism>
<keyword evidence="2" id="KW-0677">Repeat</keyword>
<dbReference type="Pfam" id="PF00400">
    <property type="entry name" value="WD40"/>
    <property type="match status" value="3"/>
</dbReference>
<dbReference type="InterPro" id="IPR051350">
    <property type="entry name" value="WD_repeat-ST_regulator"/>
</dbReference>
<dbReference type="SUPFAM" id="SSF50978">
    <property type="entry name" value="WD40 repeat-like"/>
    <property type="match status" value="1"/>
</dbReference>
<dbReference type="PROSITE" id="PS50082">
    <property type="entry name" value="WD_REPEATS_2"/>
    <property type="match status" value="2"/>
</dbReference>
<dbReference type="InterPro" id="IPR015943">
    <property type="entry name" value="WD40/YVTN_repeat-like_dom_sf"/>
</dbReference>
<dbReference type="InterPro" id="IPR019775">
    <property type="entry name" value="WD40_repeat_CS"/>
</dbReference>
<comment type="caution">
    <text evidence="4">The sequence shown here is derived from an EMBL/GenBank/DDBJ whole genome shotgun (WGS) entry which is preliminary data.</text>
</comment>
<dbReference type="GO" id="GO:1990841">
    <property type="term" value="F:promoter-specific chromatin binding"/>
    <property type="evidence" value="ECO:0007669"/>
    <property type="project" value="TreeGrafter"/>
</dbReference>
<evidence type="ECO:0000256" key="3">
    <source>
        <dbReference type="PROSITE-ProRule" id="PRU00221"/>
    </source>
</evidence>
<dbReference type="PANTHER" id="PTHR22838:SF4">
    <property type="entry name" value="WD REPEAT-CONTAINING PROTEIN 13"/>
    <property type="match status" value="1"/>
</dbReference>
<protein>
    <recommendedName>
        <fullName evidence="6">WD repeat-containing protein 13</fullName>
    </recommendedName>
</protein>
<evidence type="ECO:0000313" key="5">
    <source>
        <dbReference type="Proteomes" id="UP000699462"/>
    </source>
</evidence>
<reference evidence="4 5" key="1">
    <citation type="submission" date="2019-07" db="EMBL/GenBank/DDBJ databases">
        <title>Annotation for the trematode Paragonimus westermani.</title>
        <authorList>
            <person name="Choi Y.-J."/>
        </authorList>
    </citation>
    <scope>NUCLEOTIDE SEQUENCE [LARGE SCALE GENOMIC DNA]</scope>
    <source>
        <strain evidence="4">180907_Pwestermani</strain>
    </source>
</reference>
<dbReference type="Proteomes" id="UP000699462">
    <property type="component" value="Unassembled WGS sequence"/>
</dbReference>
<dbReference type="InterPro" id="IPR036322">
    <property type="entry name" value="WD40_repeat_dom_sf"/>
</dbReference>
<feature type="repeat" description="WD" evidence="3">
    <location>
        <begin position="235"/>
        <end position="269"/>
    </location>
</feature>
<evidence type="ECO:0000313" key="4">
    <source>
        <dbReference type="EMBL" id="KAF8568572.1"/>
    </source>
</evidence>
<dbReference type="PROSITE" id="PS00678">
    <property type="entry name" value="WD_REPEATS_1"/>
    <property type="match status" value="1"/>
</dbReference>
<dbReference type="EMBL" id="JTDF01002665">
    <property type="protein sequence ID" value="KAF8568572.1"/>
    <property type="molecule type" value="Genomic_DNA"/>
</dbReference>
<dbReference type="OrthoDB" id="1932312at2759"/>
<feature type="repeat" description="WD" evidence="3">
    <location>
        <begin position="574"/>
        <end position="605"/>
    </location>
</feature>
<name>A0A8T0DMS6_9TREM</name>
<gene>
    <name evidence="4" type="ORF">P879_04887</name>
</gene>
<dbReference type="Gene3D" id="2.130.10.10">
    <property type="entry name" value="YVTN repeat-like/Quinoprotein amine dehydrogenase"/>
    <property type="match status" value="2"/>
</dbReference>
<dbReference type="AlphaFoldDB" id="A0A8T0DMS6"/>
<keyword evidence="1 3" id="KW-0853">WD repeat</keyword>
<accession>A0A8T0DMS6</accession>
<dbReference type="GO" id="GO:0005634">
    <property type="term" value="C:nucleus"/>
    <property type="evidence" value="ECO:0007669"/>
    <property type="project" value="TreeGrafter"/>
</dbReference>
<evidence type="ECO:0008006" key="6">
    <source>
        <dbReference type="Google" id="ProtNLM"/>
    </source>
</evidence>
<dbReference type="SMART" id="SM00320">
    <property type="entry name" value="WD40"/>
    <property type="match status" value="3"/>
</dbReference>
<evidence type="ECO:0000256" key="1">
    <source>
        <dbReference type="ARBA" id="ARBA00022574"/>
    </source>
</evidence>
<dbReference type="PANTHER" id="PTHR22838">
    <property type="entry name" value="WD REPEAT PROTEIN 26-RELATED"/>
    <property type="match status" value="1"/>
</dbReference>
<sequence length="622" mass="67714">MSEPSHSLPAVNLPDSRELESSGVWQQIISLDLRLSQNRPSMSNHGTNRKLYLLRRYQLLKEQAKSFQPSPQNIEGVIERVQYKLLRERLLTSLYGHASSSVFTGSQAGDGINRGRSTGRSFNHCPSLNASITDSYQSINWLGKSTDGESCKSFDQPVLGTKETLQDGYAFAGIEHIFDHHTGAINRLRFANNDNTHLAIASADGTISLCCCWPPGDVKRVTHILCGGHQSGMAITDIMWSLSNDLLVSTSLDGRVCVWDTASGRLTRQYPAQSLSVGPALVCCFQPQNFNLLVVGGAWGVIQTINLSTGKAVKKGRDQIHFTGFKGMKAAAPADFCSLGQGCVTALTFEAATGSCLWAGTDRGVIQSYTCQPSTGQLSRAHRLNVAKNSPSMCTLASPSGQDSAIFSPESLDSRRKSFAFDRHVSSLNEKFRRSSLHRKLSTTHFRDKTYNCITSLSVHSWLSCETGDFYLLANAAGLGLLLFRVTSSSGSLSLQQLFPVMHQPPDPRTHRGLRLLHSCFAPLLSLRTGACAVTGSEDANVYVFDVLCKNKLEQCSKQTPSGTRLPAGLVTTLQGHTAPVLDVALGWDESILASGDENGSVIIWRRVGRHTEDESKQADST</sequence>
<evidence type="ECO:0000256" key="2">
    <source>
        <dbReference type="ARBA" id="ARBA00022737"/>
    </source>
</evidence>